<dbReference type="Proteomes" id="UP001163846">
    <property type="component" value="Unassembled WGS sequence"/>
</dbReference>
<dbReference type="Pfam" id="PF20415">
    <property type="entry name" value="DUF6699"/>
    <property type="match status" value="1"/>
</dbReference>
<evidence type="ECO:0000256" key="1">
    <source>
        <dbReference type="SAM" id="MobiDB-lite"/>
    </source>
</evidence>
<organism evidence="3 4">
    <name type="scientific">Lentinula raphanica</name>
    <dbReference type="NCBI Taxonomy" id="153919"/>
    <lineage>
        <taxon>Eukaryota</taxon>
        <taxon>Fungi</taxon>
        <taxon>Dikarya</taxon>
        <taxon>Basidiomycota</taxon>
        <taxon>Agaricomycotina</taxon>
        <taxon>Agaricomycetes</taxon>
        <taxon>Agaricomycetidae</taxon>
        <taxon>Agaricales</taxon>
        <taxon>Marasmiineae</taxon>
        <taxon>Omphalotaceae</taxon>
        <taxon>Lentinula</taxon>
    </lineage>
</organism>
<comment type="caution">
    <text evidence="3">The sequence shown here is derived from an EMBL/GenBank/DDBJ whole genome shotgun (WGS) entry which is preliminary data.</text>
</comment>
<sequence length="353" mass="39588">MPYPQPTPKLTPVPYLPYVHSLPATPSWIMTPLPPAPQPQLLRPTTQFQYPAPQPSPPRADDLPPLILDPGSNENDDDDDVPIATTNYPTWGFPPSPSGALLPYGQSSTLPVGTSAPTTGVLNPQRRRKKRHVSTIHPAVQSARMRAMSETSIPILHIPRSRVEGRPSHWRLGYRPTASTRLKDCFSKLACVSSSYTLHWLISYKPRHSFPLLLDLRCSFTTVVFHNPDRHSNTVDFQQLATNPPTHEMQLYHPSLPWYVDIKASTSSGITIGDLLEQLCLSLEANVVQTDYYNNILCSDDREQIVNAYHLRNGGLPSLARGIRRVDFLRSQVLFRGLTWTGNGWLIKTTSTY</sequence>
<dbReference type="InterPro" id="IPR046522">
    <property type="entry name" value="DUF6699"/>
</dbReference>
<dbReference type="AlphaFoldDB" id="A0AA38PD41"/>
<reference evidence="3" key="1">
    <citation type="submission" date="2022-08" db="EMBL/GenBank/DDBJ databases">
        <authorList>
            <consortium name="DOE Joint Genome Institute"/>
            <person name="Min B."/>
            <person name="Riley R."/>
            <person name="Sierra-Patev S."/>
            <person name="Naranjo-Ortiz M."/>
            <person name="Looney B."/>
            <person name="Konkel Z."/>
            <person name="Slot J.C."/>
            <person name="Sakamoto Y."/>
            <person name="Steenwyk J.L."/>
            <person name="Rokas A."/>
            <person name="Carro J."/>
            <person name="Camarero S."/>
            <person name="Ferreira P."/>
            <person name="Molpeceres G."/>
            <person name="Ruiz-Duenas F.J."/>
            <person name="Serrano A."/>
            <person name="Henrissat B."/>
            <person name="Drula E."/>
            <person name="Hughes K.W."/>
            <person name="Mata J.L."/>
            <person name="Ishikawa N.K."/>
            <person name="Vargas-Isla R."/>
            <person name="Ushijima S."/>
            <person name="Smith C.A."/>
            <person name="Ahrendt S."/>
            <person name="Andreopoulos W."/>
            <person name="He G."/>
            <person name="Labutti K."/>
            <person name="Lipzen A."/>
            <person name="Ng V."/>
            <person name="Sandor L."/>
            <person name="Barry K."/>
            <person name="Martinez A.T."/>
            <person name="Xiao Y."/>
            <person name="Gibbons J.G."/>
            <person name="Terashima K."/>
            <person name="Hibbett D.S."/>
            <person name="Grigoriev I.V."/>
        </authorList>
    </citation>
    <scope>NUCLEOTIDE SEQUENCE</scope>
    <source>
        <strain evidence="3">TFB9207</strain>
    </source>
</reference>
<evidence type="ECO:0000313" key="3">
    <source>
        <dbReference type="EMBL" id="KAJ3840712.1"/>
    </source>
</evidence>
<feature type="domain" description="DUF6699" evidence="2">
    <location>
        <begin position="214"/>
        <end position="341"/>
    </location>
</feature>
<feature type="region of interest" description="Disordered" evidence="1">
    <location>
        <begin position="31"/>
        <end position="80"/>
    </location>
</feature>
<protein>
    <recommendedName>
        <fullName evidence="2">DUF6699 domain-containing protein</fullName>
    </recommendedName>
</protein>
<evidence type="ECO:0000259" key="2">
    <source>
        <dbReference type="Pfam" id="PF20415"/>
    </source>
</evidence>
<gene>
    <name evidence="3" type="ORF">F5878DRAFT_54613</name>
</gene>
<evidence type="ECO:0000313" key="4">
    <source>
        <dbReference type="Proteomes" id="UP001163846"/>
    </source>
</evidence>
<accession>A0AA38PD41</accession>
<name>A0AA38PD41_9AGAR</name>
<proteinExistence type="predicted"/>
<dbReference type="EMBL" id="MU806067">
    <property type="protein sequence ID" value="KAJ3840712.1"/>
    <property type="molecule type" value="Genomic_DNA"/>
</dbReference>
<keyword evidence="4" id="KW-1185">Reference proteome</keyword>